<dbReference type="GO" id="GO:0016301">
    <property type="term" value="F:kinase activity"/>
    <property type="evidence" value="ECO:0007669"/>
    <property type="project" value="UniProtKB-KW"/>
</dbReference>
<dbReference type="Pfam" id="PF01272">
    <property type="entry name" value="GreA_GreB"/>
    <property type="match status" value="1"/>
</dbReference>
<sequence>MESQSRIFVTDLDYQRLSSLAAQTESDTGLALEEELSRANVIAQKDIPANVVTMNSRVRFVDEVTGQEQEMTLVYPKDANLEKGQISILAPIGVALLGLSVGQSIDWKLPNGAVKKLKVKEVLFQPESQGNFDL</sequence>
<dbReference type="Proteomes" id="UP001152321">
    <property type="component" value="Unassembled WGS sequence"/>
</dbReference>
<dbReference type="RefSeq" id="WP_277577549.1">
    <property type="nucleotide sequence ID" value="NZ_JANRMI010000002.1"/>
</dbReference>
<evidence type="ECO:0000259" key="2">
    <source>
        <dbReference type="Pfam" id="PF14760"/>
    </source>
</evidence>
<dbReference type="InterPro" id="IPR023459">
    <property type="entry name" value="Tscrpt_elong_fac_GreA/B_fam"/>
</dbReference>
<evidence type="ECO:0000313" key="4">
    <source>
        <dbReference type="Proteomes" id="UP001152321"/>
    </source>
</evidence>
<evidence type="ECO:0000313" key="3">
    <source>
        <dbReference type="EMBL" id="MDG0816071.1"/>
    </source>
</evidence>
<reference evidence="3" key="1">
    <citation type="submission" date="2022-08" db="EMBL/GenBank/DDBJ databases">
        <title>Novel Bdellovibrio Species Isolated from Svalbard: Designation Bdellovibrio svalbardensis.</title>
        <authorList>
            <person name="Mitchell R.J."/>
            <person name="Choi S.Y."/>
        </authorList>
    </citation>
    <scope>NUCLEOTIDE SEQUENCE</scope>
    <source>
        <strain evidence="3">PAP01</strain>
    </source>
</reference>
<feature type="domain" description="Transcription elongation factor GreA/GreB C-terminal" evidence="1">
    <location>
        <begin position="48"/>
        <end position="122"/>
    </location>
</feature>
<dbReference type="PANTHER" id="PTHR30437">
    <property type="entry name" value="TRANSCRIPTION ELONGATION FACTOR GREA"/>
    <property type="match status" value="1"/>
</dbReference>
<keyword evidence="4" id="KW-1185">Reference proteome</keyword>
<gene>
    <name evidence="3" type="primary">rnk</name>
    <name evidence="3" type="ORF">NWE73_06835</name>
</gene>
<dbReference type="EMBL" id="JANRMI010000002">
    <property type="protein sequence ID" value="MDG0816071.1"/>
    <property type="molecule type" value="Genomic_DNA"/>
</dbReference>
<keyword evidence="3" id="KW-0418">Kinase</keyword>
<comment type="caution">
    <text evidence="3">The sequence shown here is derived from an EMBL/GenBank/DDBJ whole genome shotgun (WGS) entry which is preliminary data.</text>
</comment>
<name>A0ABT6DGT1_9BACT</name>
<dbReference type="PANTHER" id="PTHR30437:SF5">
    <property type="entry name" value="REGULATOR OF NUCLEOSIDE DIPHOSPHATE KINASE"/>
    <property type="match status" value="1"/>
</dbReference>
<dbReference type="InterPro" id="IPR036953">
    <property type="entry name" value="GreA/GreB_C_sf"/>
</dbReference>
<proteinExistence type="predicted"/>
<dbReference type="Pfam" id="PF14760">
    <property type="entry name" value="Rnk_N"/>
    <property type="match status" value="1"/>
</dbReference>
<dbReference type="SUPFAM" id="SSF54534">
    <property type="entry name" value="FKBP-like"/>
    <property type="match status" value="1"/>
</dbReference>
<dbReference type="InterPro" id="IPR001437">
    <property type="entry name" value="Tscrpt_elong_fac_GreA/B_C"/>
</dbReference>
<protein>
    <submittedName>
        <fullName evidence="3">Nucleoside diphosphate kinase regulator</fullName>
    </submittedName>
</protein>
<dbReference type="InterPro" id="IPR029462">
    <property type="entry name" value="Rnk_N"/>
</dbReference>
<accession>A0ABT6DGT1</accession>
<dbReference type="NCBIfam" id="NF004396">
    <property type="entry name" value="PRK05753.1"/>
    <property type="match status" value="1"/>
</dbReference>
<evidence type="ECO:0000259" key="1">
    <source>
        <dbReference type="Pfam" id="PF01272"/>
    </source>
</evidence>
<feature type="domain" description="Regulator of nucleoside diphosphate kinase N-terminal" evidence="2">
    <location>
        <begin position="6"/>
        <end position="41"/>
    </location>
</feature>
<organism evidence="3 4">
    <name type="scientific">Bdellovibrio svalbardensis</name>
    <dbReference type="NCBI Taxonomy" id="2972972"/>
    <lineage>
        <taxon>Bacteria</taxon>
        <taxon>Pseudomonadati</taxon>
        <taxon>Bdellovibrionota</taxon>
        <taxon>Bdellovibrionia</taxon>
        <taxon>Bdellovibrionales</taxon>
        <taxon>Pseudobdellovibrionaceae</taxon>
        <taxon>Bdellovibrio</taxon>
    </lineage>
</organism>
<dbReference type="Gene3D" id="3.10.50.30">
    <property type="entry name" value="Transcription elongation factor, GreA/GreB, C-terminal domain"/>
    <property type="match status" value="1"/>
</dbReference>
<keyword evidence="3" id="KW-0808">Transferase</keyword>
<dbReference type="Gene3D" id="1.10.286.20">
    <property type="match status" value="1"/>
</dbReference>